<feature type="coiled-coil region" evidence="9">
    <location>
        <begin position="1027"/>
        <end position="1100"/>
    </location>
</feature>
<keyword evidence="7" id="KW-0233">DNA recombination</keyword>
<feature type="compositionally biased region" description="Basic and acidic residues" evidence="10">
    <location>
        <begin position="948"/>
        <end position="974"/>
    </location>
</feature>
<dbReference type="RefSeq" id="WP_311386854.1">
    <property type="nucleotide sequence ID" value="NZ_JAVRHU010000001.1"/>
</dbReference>
<feature type="region of interest" description="Disordered" evidence="10">
    <location>
        <begin position="1103"/>
        <end position="1127"/>
    </location>
</feature>
<evidence type="ECO:0008006" key="14">
    <source>
        <dbReference type="Google" id="ProtNLM"/>
    </source>
</evidence>
<keyword evidence="11" id="KW-0812">Transmembrane</keyword>
<keyword evidence="11" id="KW-1133">Transmembrane helix</keyword>
<comment type="caution">
    <text evidence="12">The sequence shown here is derived from an EMBL/GenBank/DDBJ whole genome shotgun (WGS) entry which is preliminary data.</text>
</comment>
<evidence type="ECO:0000256" key="9">
    <source>
        <dbReference type="SAM" id="Coils"/>
    </source>
</evidence>
<evidence type="ECO:0000256" key="6">
    <source>
        <dbReference type="ARBA" id="ARBA00023054"/>
    </source>
</evidence>
<feature type="compositionally biased region" description="Polar residues" evidence="10">
    <location>
        <begin position="749"/>
        <end position="758"/>
    </location>
</feature>
<keyword evidence="8" id="KW-0234">DNA repair</keyword>
<comment type="subcellular location">
    <subcellularLocation>
        <location evidence="1">Chromosome</location>
    </subcellularLocation>
</comment>
<evidence type="ECO:0000256" key="1">
    <source>
        <dbReference type="ARBA" id="ARBA00004286"/>
    </source>
</evidence>
<feature type="compositionally biased region" description="Basic and acidic residues" evidence="10">
    <location>
        <begin position="760"/>
        <end position="769"/>
    </location>
</feature>
<feature type="transmembrane region" description="Helical" evidence="11">
    <location>
        <begin position="22"/>
        <end position="44"/>
    </location>
</feature>
<name>A0ABU3BE89_9FLAO</name>
<evidence type="ECO:0000256" key="11">
    <source>
        <dbReference type="SAM" id="Phobius"/>
    </source>
</evidence>
<feature type="region of interest" description="Disordered" evidence="10">
    <location>
        <begin position="698"/>
        <end position="781"/>
    </location>
</feature>
<feature type="transmembrane region" description="Helical" evidence="11">
    <location>
        <begin position="56"/>
        <end position="82"/>
    </location>
</feature>
<dbReference type="PANTHER" id="PTHR19306">
    <property type="entry name" value="STRUCTURAL MAINTENANCE OF CHROMOSOMES 5,6 SMC5, SMC6"/>
    <property type="match status" value="1"/>
</dbReference>
<reference evidence="12 13" key="1">
    <citation type="submission" date="2023-09" db="EMBL/GenBank/DDBJ databases">
        <authorList>
            <person name="Rey-Velasco X."/>
        </authorList>
    </citation>
    <scope>NUCLEOTIDE SEQUENCE [LARGE SCALE GENOMIC DNA]</scope>
    <source>
        <strain evidence="12 13">P007</strain>
    </source>
</reference>
<evidence type="ECO:0000256" key="10">
    <source>
        <dbReference type="SAM" id="MobiDB-lite"/>
    </source>
</evidence>
<dbReference type="Proteomes" id="UP001250662">
    <property type="component" value="Unassembled WGS sequence"/>
</dbReference>
<evidence type="ECO:0000256" key="3">
    <source>
        <dbReference type="ARBA" id="ARBA00022741"/>
    </source>
</evidence>
<feature type="region of interest" description="Disordered" evidence="10">
    <location>
        <begin position="935"/>
        <end position="1024"/>
    </location>
</feature>
<dbReference type="EMBL" id="JAVRHU010000001">
    <property type="protein sequence ID" value="MDT0620475.1"/>
    <property type="molecule type" value="Genomic_DNA"/>
</dbReference>
<keyword evidence="13" id="KW-1185">Reference proteome</keyword>
<evidence type="ECO:0000256" key="5">
    <source>
        <dbReference type="ARBA" id="ARBA00022840"/>
    </source>
</evidence>
<feature type="compositionally biased region" description="Basic and acidic residues" evidence="10">
    <location>
        <begin position="713"/>
        <end position="748"/>
    </location>
</feature>
<keyword evidence="2" id="KW-0158">Chromosome</keyword>
<proteinExistence type="predicted"/>
<evidence type="ECO:0000313" key="13">
    <source>
        <dbReference type="Proteomes" id="UP001250662"/>
    </source>
</evidence>
<evidence type="ECO:0000256" key="4">
    <source>
        <dbReference type="ARBA" id="ARBA00022763"/>
    </source>
</evidence>
<sequence length="1163" mass="132640">MSSFKAILGKLNTFTKKYYSKLLVKGILLFLTFGILFFLAITAVEYVLWLGSTERLILLLAFIAIELFLFYRYILVPLFYLFNIKKGISKRQASQLIGKHFPHVNDKLVNLLDLAEHNNESDLLMAAIEQRSEEMKPIPFTKAVDYGENLKYAKYVLIPMLMVALLWVSGIISEFFGSYNRVVNYDIAYEPPAPFSFLLLNEDLTILEDEALQLRLITEGQIRPENVSIVIKGKELLMQENGGSFQYTFQPPVSSGNFYFTANGFNSRVYTIAVGRVPSIQGFEMTLDYPNYLGKRDEILKGTGNAIVPEGTRVTWNVRGLHTDKIDLRTKDTVVSLVKENNDFAITKAIYEELDYELSTGNSNVEDYETLGYKLEVVRDAYPTIQVEQTLDSLNPNLSYYEGMASDDIQLTRINLVYYSIAKPNVLSSLLLAETNNNVEQFYYTFPSGLSLEQGKEYEFYFEVFDNDGLRKGKSVKSQVFSTAILNDNELKNKELDAQQSILQNLDKSLENFKDQKEALKEINDKQKENNSLNFNDQNQIKDFLQKQEQQEFMMEKFSKQLKDNLNKNEKTDELNQLLQERLERQEKEAAKNKKLLEELNKIADKIDKEELKKKLEELGKKQSNSERSLEQLLELTKRYYVTEKASQLSKELEDLAERQKILSKLELGEQFQNKEQEKLNEKFNQISDELDELKNDNEGLKKPIDLDISTQKQEDVKEDQKDALEEINKHQGNEESSDSDDKQESGNRAKQKQNSAAQKMKEMSESLKQRAASGGGGSSITEDAEMLRQILDNLITFSFKQENLFDKVQESEGQIEQFSNTVRQQKDLRDLFEHVDDSLFALSLRRVELSEFVNEQITEVYYNIDKSLESIAENQVYQGASYQQYVLTASNSLADFLANLLDNMQQSMQPGQGQGQGDGFQLPDIIEGQESLKEKMEKAGNKGNKGQKGEKGQEGKGEKGESGEEGKEGKSGESGENGESGKGGENGEGGSDGKSKNGENNGEGQGEGEGNDQEGSEGGGPSESELKEIYEIYKEQQVLRQKLEDQLKKILQKDKQELAKKLARQMENFENDLLENGITQRTLNKMNAIQQQLLKLENAALKQGQKKERESQTNSNDFRNPITTKPSLLKNKSKAIEILNRQALPLRQNYQNKVKRYFQNEN</sequence>
<keyword evidence="4" id="KW-0227">DNA damage</keyword>
<evidence type="ECO:0000256" key="7">
    <source>
        <dbReference type="ARBA" id="ARBA00023172"/>
    </source>
</evidence>
<accession>A0ABU3BE89</accession>
<feature type="compositionally biased region" description="Gly residues" evidence="10">
    <location>
        <begin position="979"/>
        <end position="991"/>
    </location>
</feature>
<feature type="coiled-coil region" evidence="9">
    <location>
        <begin position="496"/>
        <end position="530"/>
    </location>
</feature>
<dbReference type="PANTHER" id="PTHR19306:SF6">
    <property type="entry name" value="STRUCTURAL MAINTENANCE OF CHROMOSOMES PROTEIN 6"/>
    <property type="match status" value="1"/>
</dbReference>
<keyword evidence="6 9" id="KW-0175">Coiled coil</keyword>
<feature type="compositionally biased region" description="Polar residues" evidence="10">
    <location>
        <begin position="1113"/>
        <end position="1127"/>
    </location>
</feature>
<keyword evidence="5" id="KW-0067">ATP-binding</keyword>
<protein>
    <recommendedName>
        <fullName evidence="14">Glutamyl-tRNA synthetase</fullName>
    </recommendedName>
</protein>
<keyword evidence="3" id="KW-0547">Nucleotide-binding</keyword>
<evidence type="ECO:0000256" key="8">
    <source>
        <dbReference type="ARBA" id="ARBA00023204"/>
    </source>
</evidence>
<organism evidence="12 13">
    <name type="scientific">Croceitalea vernalis</name>
    <dbReference type="NCBI Taxonomy" id="3075599"/>
    <lineage>
        <taxon>Bacteria</taxon>
        <taxon>Pseudomonadati</taxon>
        <taxon>Bacteroidota</taxon>
        <taxon>Flavobacteriia</taxon>
        <taxon>Flavobacteriales</taxon>
        <taxon>Flavobacteriaceae</taxon>
        <taxon>Croceitalea</taxon>
    </lineage>
</organism>
<evidence type="ECO:0000313" key="12">
    <source>
        <dbReference type="EMBL" id="MDT0620475.1"/>
    </source>
</evidence>
<keyword evidence="11" id="KW-0472">Membrane</keyword>
<evidence type="ECO:0000256" key="2">
    <source>
        <dbReference type="ARBA" id="ARBA00022454"/>
    </source>
</evidence>
<feature type="transmembrane region" description="Helical" evidence="11">
    <location>
        <begin position="152"/>
        <end position="172"/>
    </location>
</feature>
<feature type="coiled-coil region" evidence="9">
    <location>
        <begin position="568"/>
        <end position="697"/>
    </location>
</feature>
<gene>
    <name evidence="12" type="ORF">RM520_02500</name>
</gene>